<keyword evidence="10" id="KW-1185">Reference proteome</keyword>
<evidence type="ECO:0000256" key="7">
    <source>
        <dbReference type="RuleBase" id="RU361277"/>
    </source>
</evidence>
<evidence type="ECO:0000256" key="2">
    <source>
        <dbReference type="ARBA" id="ARBA00008072"/>
    </source>
</evidence>
<evidence type="ECO:0000313" key="10">
    <source>
        <dbReference type="Proteomes" id="UP000813461"/>
    </source>
</evidence>
<dbReference type="InterPro" id="IPR020843">
    <property type="entry name" value="ER"/>
</dbReference>
<dbReference type="GO" id="GO:0005737">
    <property type="term" value="C:cytoplasm"/>
    <property type="evidence" value="ECO:0007669"/>
    <property type="project" value="TreeGrafter"/>
</dbReference>
<evidence type="ECO:0000256" key="3">
    <source>
        <dbReference type="ARBA" id="ARBA00022723"/>
    </source>
</evidence>
<dbReference type="Pfam" id="PF08240">
    <property type="entry name" value="ADH_N"/>
    <property type="match status" value="1"/>
</dbReference>
<evidence type="ECO:0000259" key="8">
    <source>
        <dbReference type="SMART" id="SM00829"/>
    </source>
</evidence>
<dbReference type="Gene3D" id="3.90.180.10">
    <property type="entry name" value="Medium-chain alcohol dehydrogenases, catalytic domain"/>
    <property type="match status" value="1"/>
</dbReference>
<dbReference type="GO" id="GO:0008270">
    <property type="term" value="F:zinc ion binding"/>
    <property type="evidence" value="ECO:0007669"/>
    <property type="project" value="InterPro"/>
</dbReference>
<dbReference type="Pfam" id="PF00107">
    <property type="entry name" value="ADH_zinc_N"/>
    <property type="match status" value="1"/>
</dbReference>
<feature type="domain" description="Enoyl reductase (ER)" evidence="8">
    <location>
        <begin position="24"/>
        <end position="358"/>
    </location>
</feature>
<comment type="cofactor">
    <cofactor evidence="1 7">
        <name>Zn(2+)</name>
        <dbReference type="ChEBI" id="CHEBI:29105"/>
    </cofactor>
</comment>
<dbReference type="EMBL" id="JAGMVJ010000007">
    <property type="protein sequence ID" value="KAH7088692.1"/>
    <property type="molecule type" value="Genomic_DNA"/>
</dbReference>
<protein>
    <submittedName>
        <fullName evidence="9">Alcohol dehydrogenase</fullName>
    </submittedName>
</protein>
<name>A0A8K0R9R0_9PLEO</name>
<evidence type="ECO:0000256" key="5">
    <source>
        <dbReference type="ARBA" id="ARBA00023002"/>
    </source>
</evidence>
<dbReference type="Gene3D" id="3.40.50.720">
    <property type="entry name" value="NAD(P)-binding Rossmann-like Domain"/>
    <property type="match status" value="1"/>
</dbReference>
<dbReference type="PROSITE" id="PS00059">
    <property type="entry name" value="ADH_ZINC"/>
    <property type="match status" value="1"/>
</dbReference>
<dbReference type="FunFam" id="3.40.50.720:FF:000039">
    <property type="entry name" value="Alcohol dehydrogenase AdhP"/>
    <property type="match status" value="1"/>
</dbReference>
<gene>
    <name evidence="9" type="ORF">FB567DRAFT_590812</name>
</gene>
<proteinExistence type="inferred from homology"/>
<comment type="caution">
    <text evidence="9">The sequence shown here is derived from an EMBL/GenBank/DDBJ whole genome shotgun (WGS) entry which is preliminary data.</text>
</comment>
<dbReference type="SUPFAM" id="SSF50129">
    <property type="entry name" value="GroES-like"/>
    <property type="match status" value="1"/>
</dbReference>
<dbReference type="CDD" id="cd08297">
    <property type="entry name" value="CAD3"/>
    <property type="match status" value="1"/>
</dbReference>
<keyword evidence="5" id="KW-0560">Oxidoreductase</keyword>
<dbReference type="GO" id="GO:0004022">
    <property type="term" value="F:alcohol dehydrogenase (NAD+) activity"/>
    <property type="evidence" value="ECO:0007669"/>
    <property type="project" value="TreeGrafter"/>
</dbReference>
<dbReference type="InterPro" id="IPR002328">
    <property type="entry name" value="ADH_Zn_CS"/>
</dbReference>
<keyword evidence="6" id="KW-0520">NAD</keyword>
<keyword evidence="3 7" id="KW-0479">Metal-binding</keyword>
<dbReference type="InterPro" id="IPR013154">
    <property type="entry name" value="ADH-like_N"/>
</dbReference>
<dbReference type="OrthoDB" id="1879366at2759"/>
<dbReference type="SUPFAM" id="SSF51735">
    <property type="entry name" value="NAD(P)-binding Rossmann-fold domains"/>
    <property type="match status" value="1"/>
</dbReference>
<dbReference type="InterPro" id="IPR013149">
    <property type="entry name" value="ADH-like_C"/>
</dbReference>
<dbReference type="PANTHER" id="PTHR42940:SF1">
    <property type="entry name" value="ENOYL REDUCTASE (ER) DOMAIN-CONTAINING PROTEIN"/>
    <property type="match status" value="1"/>
</dbReference>
<comment type="similarity">
    <text evidence="2 7">Belongs to the zinc-containing alcohol dehydrogenase family.</text>
</comment>
<keyword evidence="4 7" id="KW-0862">Zinc</keyword>
<evidence type="ECO:0000313" key="9">
    <source>
        <dbReference type="EMBL" id="KAH7088692.1"/>
    </source>
</evidence>
<dbReference type="AlphaFoldDB" id="A0A8K0R9R0"/>
<dbReference type="InterPro" id="IPR036291">
    <property type="entry name" value="NAD(P)-bd_dom_sf"/>
</dbReference>
<organism evidence="9 10">
    <name type="scientific">Paraphoma chrysanthemicola</name>
    <dbReference type="NCBI Taxonomy" id="798071"/>
    <lineage>
        <taxon>Eukaryota</taxon>
        <taxon>Fungi</taxon>
        <taxon>Dikarya</taxon>
        <taxon>Ascomycota</taxon>
        <taxon>Pezizomycotina</taxon>
        <taxon>Dothideomycetes</taxon>
        <taxon>Pleosporomycetidae</taxon>
        <taxon>Pleosporales</taxon>
        <taxon>Pleosporineae</taxon>
        <taxon>Phaeosphaeriaceae</taxon>
        <taxon>Paraphoma</taxon>
    </lineage>
</organism>
<dbReference type="PANTHER" id="PTHR42940">
    <property type="entry name" value="ALCOHOL DEHYDROGENASE 1-RELATED"/>
    <property type="match status" value="1"/>
</dbReference>
<dbReference type="InterPro" id="IPR011032">
    <property type="entry name" value="GroES-like_sf"/>
</dbReference>
<reference evidence="9" key="1">
    <citation type="journal article" date="2021" name="Nat. Commun.">
        <title>Genetic determinants of endophytism in the Arabidopsis root mycobiome.</title>
        <authorList>
            <person name="Mesny F."/>
            <person name="Miyauchi S."/>
            <person name="Thiergart T."/>
            <person name="Pickel B."/>
            <person name="Atanasova L."/>
            <person name="Karlsson M."/>
            <person name="Huettel B."/>
            <person name="Barry K.W."/>
            <person name="Haridas S."/>
            <person name="Chen C."/>
            <person name="Bauer D."/>
            <person name="Andreopoulos W."/>
            <person name="Pangilinan J."/>
            <person name="LaButti K."/>
            <person name="Riley R."/>
            <person name="Lipzen A."/>
            <person name="Clum A."/>
            <person name="Drula E."/>
            <person name="Henrissat B."/>
            <person name="Kohler A."/>
            <person name="Grigoriev I.V."/>
            <person name="Martin F.M."/>
            <person name="Hacquard S."/>
        </authorList>
    </citation>
    <scope>NUCLEOTIDE SEQUENCE</scope>
    <source>
        <strain evidence="9">MPI-SDFR-AT-0120</strain>
    </source>
</reference>
<evidence type="ECO:0000256" key="1">
    <source>
        <dbReference type="ARBA" id="ARBA00001947"/>
    </source>
</evidence>
<evidence type="ECO:0000256" key="4">
    <source>
        <dbReference type="ARBA" id="ARBA00022833"/>
    </source>
</evidence>
<sequence>MVSNGVAQVEIPKRCLAGVVVNEGPDFSVEIEEVDVPEPGPDDILIKLNASGLCYSDIALMAGEFPQRMSAFNCRTPGHEGSGVVVKLGENVKNWKIGDRAGVKPIRDICGACELCWDGLESYCRNAVHSGTSATGTFQHYITSPAKYTTPIPDGVPDSVAAPLMCSGLTAYGALKNAALKPGNWVVFPGGGGGVGIQGVQIAKAMGFRPVVVDAGSQKRDFSLSRGAEAFVDFKESKDVAADVIRICDGIGAHGVAVTAAPAYKNAVSYVGSRVGATIMCIGLAHEPMIVGADPSQYVFSNLSVTGTAMGTQKDCIDVLDFARRGLLQDISEVRPLSMLSRSVKELRAGQVPGRIVIDFNL</sequence>
<evidence type="ECO:0000256" key="6">
    <source>
        <dbReference type="ARBA" id="ARBA00023027"/>
    </source>
</evidence>
<accession>A0A8K0R9R0</accession>
<dbReference type="Proteomes" id="UP000813461">
    <property type="component" value="Unassembled WGS sequence"/>
</dbReference>
<dbReference type="SMART" id="SM00829">
    <property type="entry name" value="PKS_ER"/>
    <property type="match status" value="1"/>
</dbReference>